<dbReference type="PANTHER" id="PTHR43793">
    <property type="entry name" value="FAD SYNTHASE"/>
    <property type="match status" value="1"/>
</dbReference>
<dbReference type="SUPFAM" id="SSF53613">
    <property type="entry name" value="Ribokinase-like"/>
    <property type="match status" value="1"/>
</dbReference>
<dbReference type="EMBL" id="RBIL01000001">
    <property type="protein sequence ID" value="RKQ93906.1"/>
    <property type="molecule type" value="Genomic_DNA"/>
</dbReference>
<dbReference type="Pfam" id="PF00294">
    <property type="entry name" value="PfkB"/>
    <property type="match status" value="2"/>
</dbReference>
<keyword evidence="2 11" id="KW-0808">Transferase</keyword>
<keyword evidence="4" id="KW-0547">Nucleotide-binding</keyword>
<evidence type="ECO:0000256" key="3">
    <source>
        <dbReference type="ARBA" id="ARBA00022695"/>
    </source>
</evidence>
<keyword evidence="12" id="KW-1185">Reference proteome</keyword>
<dbReference type="Proteomes" id="UP000278962">
    <property type="component" value="Unassembled WGS sequence"/>
</dbReference>
<dbReference type="OrthoDB" id="9802794at2"/>
<dbReference type="GO" id="GO:0005524">
    <property type="term" value="F:ATP binding"/>
    <property type="evidence" value="ECO:0007669"/>
    <property type="project" value="UniProtKB-KW"/>
</dbReference>
<dbReference type="RefSeq" id="WP_121252442.1">
    <property type="nucleotide sequence ID" value="NZ_RBIL01000001.1"/>
</dbReference>
<keyword evidence="5" id="KW-0067">ATP-binding</keyword>
<evidence type="ECO:0000256" key="7">
    <source>
        <dbReference type="ARBA" id="ARBA00023277"/>
    </source>
</evidence>
<keyword evidence="11" id="KW-0418">Kinase</keyword>
<dbReference type="NCBIfam" id="TIGR02199">
    <property type="entry name" value="rfaE_dom_II"/>
    <property type="match status" value="1"/>
</dbReference>
<dbReference type="Gene3D" id="3.40.1190.20">
    <property type="match status" value="1"/>
</dbReference>
<feature type="domain" description="Cytidyltransferase-like" evidence="10">
    <location>
        <begin position="310"/>
        <end position="402"/>
    </location>
</feature>
<keyword evidence="6" id="KW-0511">Multifunctional enzyme</keyword>
<dbReference type="InterPro" id="IPR011611">
    <property type="entry name" value="PfkB_dom"/>
</dbReference>
<dbReference type="GO" id="GO:0005975">
    <property type="term" value="P:carbohydrate metabolic process"/>
    <property type="evidence" value="ECO:0007669"/>
    <property type="project" value="InterPro"/>
</dbReference>
<comment type="catalytic activity">
    <reaction evidence="8">
        <text>D-glycero-beta-D-manno-heptose 1-phosphate + ATP + H(+) = ADP-D-glycero-beta-D-manno-heptose + diphosphate</text>
        <dbReference type="Rhea" id="RHEA:27465"/>
        <dbReference type="ChEBI" id="CHEBI:15378"/>
        <dbReference type="ChEBI" id="CHEBI:30616"/>
        <dbReference type="ChEBI" id="CHEBI:33019"/>
        <dbReference type="ChEBI" id="CHEBI:59967"/>
        <dbReference type="ChEBI" id="CHEBI:61593"/>
        <dbReference type="EC" id="2.7.7.70"/>
    </reaction>
</comment>
<keyword evidence="3" id="KW-0548">Nucleotidyltransferase</keyword>
<dbReference type="InterPro" id="IPR050385">
    <property type="entry name" value="Archaeal_FAD_synthase"/>
</dbReference>
<evidence type="ECO:0000256" key="4">
    <source>
        <dbReference type="ARBA" id="ARBA00022741"/>
    </source>
</evidence>
<evidence type="ECO:0000256" key="2">
    <source>
        <dbReference type="ARBA" id="ARBA00022679"/>
    </source>
</evidence>
<protein>
    <recommendedName>
        <fullName evidence="1">D-glycero-beta-D-manno-heptose 1-phosphate adenylyltransferase</fullName>
        <ecNumber evidence="1">2.7.7.70</ecNumber>
    </recommendedName>
</protein>
<feature type="domain" description="Carbohydrate kinase PfkB" evidence="9">
    <location>
        <begin position="157"/>
        <end position="280"/>
    </location>
</feature>
<gene>
    <name evidence="11" type="ORF">C8N24_3781</name>
</gene>
<sequence>MTRLVVIGDALLDRDLHGRAERLAPDAPVPVVDAMEPVARAGGAGLAALLAARAGVDVTLVTALGADAAGEELRTLLRGVDVIDLGLHGATPEKIRVLAGGRPVVRLDRGGESCGCGPLPAGALDGADAVLVSDYGRGVAAEPTVRAALADLDVPLIWDPHPKGPEPVRGATLVTPNLKEATASASTSGEDSALAAGETAGRVLAERWRAVAVAVTLSERGAVVVSGDSPALAVPAPRVAGGDPCGAGDCFAATAAARIAQGALPSEAVRAAVDAASAFVAGDDTPRRHEGDARAVAERVRAAGGTVVATGGCFDLLHAGHVRMLEQARALGDCLIVCLNSDASVARLKGDDRPLVEQEDRAAVLNGLACVDAVVVFDEDDPRAVLETIRPHVWAKGGDYAVGELPEAETLARWGGRAVIVPYVAGRSTTRLITEVLARAR</sequence>
<feature type="domain" description="Carbohydrate kinase PfkB" evidence="9">
    <location>
        <begin position="1"/>
        <end position="82"/>
    </location>
</feature>
<dbReference type="GO" id="GO:0016779">
    <property type="term" value="F:nucleotidyltransferase activity"/>
    <property type="evidence" value="ECO:0007669"/>
    <property type="project" value="UniProtKB-KW"/>
</dbReference>
<evidence type="ECO:0000256" key="6">
    <source>
        <dbReference type="ARBA" id="ARBA00023268"/>
    </source>
</evidence>
<dbReference type="InterPro" id="IPR011914">
    <property type="entry name" value="RfaE_dom_II"/>
</dbReference>
<proteinExistence type="predicted"/>
<keyword evidence="7" id="KW-0119">Carbohydrate metabolism</keyword>
<dbReference type="PANTHER" id="PTHR43793:SF2">
    <property type="entry name" value="BIFUNCTIONAL PROTEIN HLDE"/>
    <property type="match status" value="1"/>
</dbReference>
<dbReference type="EC" id="2.7.7.70" evidence="1"/>
<dbReference type="InterPro" id="IPR029056">
    <property type="entry name" value="Ribokinase-like"/>
</dbReference>
<dbReference type="SUPFAM" id="SSF52374">
    <property type="entry name" value="Nucleotidylyl transferase"/>
    <property type="match status" value="1"/>
</dbReference>
<evidence type="ECO:0000259" key="10">
    <source>
        <dbReference type="Pfam" id="PF01467"/>
    </source>
</evidence>
<name>A0A660LHQ8_9ACTN</name>
<reference evidence="11 12" key="1">
    <citation type="submission" date="2018-10" db="EMBL/GenBank/DDBJ databases">
        <title>Genomic Encyclopedia of Archaeal and Bacterial Type Strains, Phase II (KMG-II): from individual species to whole genera.</title>
        <authorList>
            <person name="Goeker M."/>
        </authorList>
    </citation>
    <scope>NUCLEOTIDE SEQUENCE [LARGE SCALE GENOMIC DNA]</scope>
    <source>
        <strain evidence="11 12">DSM 14954</strain>
    </source>
</reference>
<dbReference type="GO" id="GO:0016773">
    <property type="term" value="F:phosphotransferase activity, alcohol group as acceptor"/>
    <property type="evidence" value="ECO:0007669"/>
    <property type="project" value="InterPro"/>
</dbReference>
<dbReference type="AlphaFoldDB" id="A0A660LHQ8"/>
<accession>A0A660LHQ8</accession>
<evidence type="ECO:0000259" key="9">
    <source>
        <dbReference type="Pfam" id="PF00294"/>
    </source>
</evidence>
<evidence type="ECO:0000313" key="12">
    <source>
        <dbReference type="Proteomes" id="UP000278962"/>
    </source>
</evidence>
<organism evidence="11 12">
    <name type="scientific">Solirubrobacter pauli</name>
    <dbReference type="NCBI Taxonomy" id="166793"/>
    <lineage>
        <taxon>Bacteria</taxon>
        <taxon>Bacillati</taxon>
        <taxon>Actinomycetota</taxon>
        <taxon>Thermoleophilia</taxon>
        <taxon>Solirubrobacterales</taxon>
        <taxon>Solirubrobacteraceae</taxon>
        <taxon>Solirubrobacter</taxon>
    </lineage>
</organism>
<dbReference type="Pfam" id="PF01467">
    <property type="entry name" value="CTP_transf_like"/>
    <property type="match status" value="1"/>
</dbReference>
<dbReference type="NCBIfam" id="TIGR00125">
    <property type="entry name" value="cyt_tran_rel"/>
    <property type="match status" value="1"/>
</dbReference>
<evidence type="ECO:0000256" key="5">
    <source>
        <dbReference type="ARBA" id="ARBA00022840"/>
    </source>
</evidence>
<dbReference type="Gene3D" id="3.40.50.620">
    <property type="entry name" value="HUPs"/>
    <property type="match status" value="1"/>
</dbReference>
<evidence type="ECO:0000256" key="1">
    <source>
        <dbReference type="ARBA" id="ARBA00012519"/>
    </source>
</evidence>
<comment type="caution">
    <text evidence="11">The sequence shown here is derived from an EMBL/GenBank/DDBJ whole genome shotgun (WGS) entry which is preliminary data.</text>
</comment>
<dbReference type="InterPro" id="IPR014729">
    <property type="entry name" value="Rossmann-like_a/b/a_fold"/>
</dbReference>
<evidence type="ECO:0000256" key="8">
    <source>
        <dbReference type="ARBA" id="ARBA00047428"/>
    </source>
</evidence>
<dbReference type="GO" id="GO:0016301">
    <property type="term" value="F:kinase activity"/>
    <property type="evidence" value="ECO:0007669"/>
    <property type="project" value="UniProtKB-KW"/>
</dbReference>
<evidence type="ECO:0000313" key="11">
    <source>
        <dbReference type="EMBL" id="RKQ93906.1"/>
    </source>
</evidence>
<dbReference type="InterPro" id="IPR004821">
    <property type="entry name" value="Cyt_trans-like"/>
</dbReference>